<gene>
    <name evidence="2" type="ORF">PVL29_025626</name>
</gene>
<dbReference type="AlphaFoldDB" id="A0AA39D5P1"/>
<name>A0AA39D5P1_VITRO</name>
<keyword evidence="1" id="KW-0472">Membrane</keyword>
<proteinExistence type="predicted"/>
<organism evidence="2 3">
    <name type="scientific">Vitis rotundifolia</name>
    <name type="common">Muscadine grape</name>
    <dbReference type="NCBI Taxonomy" id="103349"/>
    <lineage>
        <taxon>Eukaryota</taxon>
        <taxon>Viridiplantae</taxon>
        <taxon>Streptophyta</taxon>
        <taxon>Embryophyta</taxon>
        <taxon>Tracheophyta</taxon>
        <taxon>Spermatophyta</taxon>
        <taxon>Magnoliopsida</taxon>
        <taxon>eudicotyledons</taxon>
        <taxon>Gunneridae</taxon>
        <taxon>Pentapetalae</taxon>
        <taxon>rosids</taxon>
        <taxon>Vitales</taxon>
        <taxon>Vitaceae</taxon>
        <taxon>Viteae</taxon>
        <taxon>Vitis</taxon>
    </lineage>
</organism>
<dbReference type="EMBL" id="JARBHA010000019">
    <property type="protein sequence ID" value="KAJ9672056.1"/>
    <property type="molecule type" value="Genomic_DNA"/>
</dbReference>
<sequence>MNNQGIPERNEIIAVLAASAAEILSLVLWYFENADVLETDELIMPMDEDTKLDDITKGMDASSKQSASSAHSKLYVNKPCPINRIAETISTMVANAGKIAKAVAESSDNPSIDKLYEEVMKIKGLNDESLVGHFFHYMKGSKNFGC</sequence>
<evidence type="ECO:0000313" key="3">
    <source>
        <dbReference type="Proteomes" id="UP001168098"/>
    </source>
</evidence>
<accession>A0AA39D5P1</accession>
<evidence type="ECO:0000256" key="1">
    <source>
        <dbReference type="SAM" id="Phobius"/>
    </source>
</evidence>
<dbReference type="Proteomes" id="UP001168098">
    <property type="component" value="Unassembled WGS sequence"/>
</dbReference>
<keyword evidence="1" id="KW-1133">Transmembrane helix</keyword>
<comment type="caution">
    <text evidence="2">The sequence shown here is derived from an EMBL/GenBank/DDBJ whole genome shotgun (WGS) entry which is preliminary data.</text>
</comment>
<reference evidence="2 3" key="1">
    <citation type="journal article" date="2023" name="BMC Biotechnol.">
        <title>Vitis rotundifolia cv Carlos genome sequencing.</title>
        <authorList>
            <person name="Huff M."/>
            <person name="Hulse-Kemp A."/>
            <person name="Scheffler B."/>
            <person name="Youngblood R."/>
            <person name="Simpson S."/>
            <person name="Babiker E."/>
            <person name="Staton M."/>
        </authorList>
    </citation>
    <scope>NUCLEOTIDE SEQUENCE [LARGE SCALE GENOMIC DNA]</scope>
    <source>
        <tissue evidence="2">Leaf</tissue>
    </source>
</reference>
<keyword evidence="1" id="KW-0812">Transmembrane</keyword>
<evidence type="ECO:0000313" key="2">
    <source>
        <dbReference type="EMBL" id="KAJ9672056.1"/>
    </source>
</evidence>
<feature type="transmembrane region" description="Helical" evidence="1">
    <location>
        <begin position="12"/>
        <end position="31"/>
    </location>
</feature>
<keyword evidence="3" id="KW-1185">Reference proteome</keyword>
<protein>
    <submittedName>
        <fullName evidence="2">Uncharacterized protein</fullName>
    </submittedName>
</protein>